<protein>
    <recommendedName>
        <fullName evidence="3">Outer membrane protein beta-barrel domain-containing protein</fullName>
    </recommendedName>
</protein>
<gene>
    <name evidence="1" type="ORF">GCM10023231_27510</name>
</gene>
<organism evidence="1 2">
    <name type="scientific">Olivibacter ginsenosidimutans</name>
    <dbReference type="NCBI Taxonomy" id="1176537"/>
    <lineage>
        <taxon>Bacteria</taxon>
        <taxon>Pseudomonadati</taxon>
        <taxon>Bacteroidota</taxon>
        <taxon>Sphingobacteriia</taxon>
        <taxon>Sphingobacteriales</taxon>
        <taxon>Sphingobacteriaceae</taxon>
        <taxon>Olivibacter</taxon>
    </lineage>
</organism>
<dbReference type="Proteomes" id="UP001501411">
    <property type="component" value="Unassembled WGS sequence"/>
</dbReference>
<evidence type="ECO:0008006" key="3">
    <source>
        <dbReference type="Google" id="ProtNLM"/>
    </source>
</evidence>
<comment type="caution">
    <text evidence="1">The sequence shown here is derived from an EMBL/GenBank/DDBJ whole genome shotgun (WGS) entry which is preliminary data.</text>
</comment>
<evidence type="ECO:0000313" key="1">
    <source>
        <dbReference type="EMBL" id="GAA4797454.1"/>
    </source>
</evidence>
<proteinExistence type="predicted"/>
<dbReference type="EMBL" id="BAABIQ010000038">
    <property type="protein sequence ID" value="GAA4797454.1"/>
    <property type="molecule type" value="Genomic_DNA"/>
</dbReference>
<name>A0ABP9BLR3_9SPHI</name>
<accession>A0ABP9BLR3</accession>
<sequence length="189" mass="21599">MEIGGSLFLDEGTRDVFPAGINLFLGPKWVLGMAEKFYVKGSVGMKWYMHSLPDNYLEHLGTIRIGPEFQYQAFSVENVVFFPSLKIDFAWCTNFDTEGGVAEAFSDDPAYVVAERYLRGWGIGQELGLKAVFKDKWFLRLSYERLQPRFKVLNKTLQGDLGKDFIDRSSKSLDLNTVNLSIGFHMNWD</sequence>
<reference evidence="2" key="1">
    <citation type="journal article" date="2019" name="Int. J. Syst. Evol. Microbiol.">
        <title>The Global Catalogue of Microorganisms (GCM) 10K type strain sequencing project: providing services to taxonomists for standard genome sequencing and annotation.</title>
        <authorList>
            <consortium name="The Broad Institute Genomics Platform"/>
            <consortium name="The Broad Institute Genome Sequencing Center for Infectious Disease"/>
            <person name="Wu L."/>
            <person name="Ma J."/>
        </authorList>
    </citation>
    <scope>NUCLEOTIDE SEQUENCE [LARGE SCALE GENOMIC DNA]</scope>
    <source>
        <strain evidence="2">JCM 18200</strain>
    </source>
</reference>
<keyword evidence="2" id="KW-1185">Reference proteome</keyword>
<evidence type="ECO:0000313" key="2">
    <source>
        <dbReference type="Proteomes" id="UP001501411"/>
    </source>
</evidence>